<dbReference type="Pfam" id="PF03724">
    <property type="entry name" value="META"/>
    <property type="match status" value="1"/>
</dbReference>
<dbReference type="EMBL" id="LR633967">
    <property type="protein sequence ID" value="VUX56192.1"/>
    <property type="molecule type" value="Genomic_DNA"/>
</dbReference>
<dbReference type="Gene3D" id="2.40.128.270">
    <property type="match status" value="1"/>
</dbReference>
<dbReference type="InterPro" id="IPR005184">
    <property type="entry name" value="DUF306_Meta_HslJ"/>
</dbReference>
<dbReference type="InterPro" id="IPR053147">
    <property type="entry name" value="Hsp_HslJ-like"/>
</dbReference>
<accession>A0A7D9H6H1</accession>
<dbReference type="AlphaFoldDB" id="A0A7D9H6H1"/>
<dbReference type="InterPro" id="IPR038670">
    <property type="entry name" value="HslJ-like_sf"/>
</dbReference>
<name>A0A7D9H6H1_9GAMM</name>
<dbReference type="PANTHER" id="PTHR35535">
    <property type="entry name" value="HEAT SHOCK PROTEIN HSLJ"/>
    <property type="match status" value="1"/>
</dbReference>
<sequence length="132" mass="14799">MKSLGRFNGTSIITQGDLQHHRWVLNRINGESLDVDGMNGSIPYLDFGEQMHVFGNTVCKRITGRTGLHDEYIPFGQLISTLMSCSSAQNEHERTILSVMASPAIEVTINGNYLNLQAGEVSLRYRLQDWVD</sequence>
<evidence type="ECO:0000313" key="2">
    <source>
        <dbReference type="EMBL" id="VUX56192.1"/>
    </source>
</evidence>
<proteinExistence type="predicted"/>
<evidence type="ECO:0000259" key="1">
    <source>
        <dbReference type="Pfam" id="PF03724"/>
    </source>
</evidence>
<gene>
    <name evidence="2" type="ORF">JTBM06_V1_380006</name>
</gene>
<protein>
    <submittedName>
        <fullName evidence="2">Putative Heat shock protein HslJ</fullName>
    </submittedName>
</protein>
<reference evidence="2" key="1">
    <citation type="submission" date="2019-07" db="EMBL/GenBank/DDBJ databases">
        <authorList>
            <person name="Weber M."/>
            <person name="Kostadinov I."/>
            <person name="Kostadinov D I."/>
        </authorList>
    </citation>
    <scope>NUCLEOTIDE SEQUENCE</scope>
    <source>
        <strain evidence="2">Gfbio:sag-sample-m06:053724c1-46a9-4a36-b237-ea2bf867836b</strain>
    </source>
</reference>
<dbReference type="PANTHER" id="PTHR35535:SF1">
    <property type="entry name" value="HEAT SHOCK PROTEIN HSLJ"/>
    <property type="match status" value="1"/>
</dbReference>
<feature type="domain" description="DUF306" evidence="1">
    <location>
        <begin position="17"/>
        <end position="122"/>
    </location>
</feature>
<organism evidence="2">
    <name type="scientific">uncultured Woeseiaceae bacterium</name>
    <dbReference type="NCBI Taxonomy" id="1983305"/>
    <lineage>
        <taxon>Bacteria</taxon>
        <taxon>Pseudomonadati</taxon>
        <taxon>Pseudomonadota</taxon>
        <taxon>Gammaproteobacteria</taxon>
        <taxon>Woeseiales</taxon>
        <taxon>Woeseiaceae</taxon>
        <taxon>environmental samples</taxon>
    </lineage>
</organism>
<keyword evidence="2" id="KW-0346">Stress response</keyword>